<feature type="domain" description="CheW-like" evidence="4">
    <location>
        <begin position="72"/>
        <end position="219"/>
    </location>
</feature>
<evidence type="ECO:0000259" key="4">
    <source>
        <dbReference type="PROSITE" id="PS50851"/>
    </source>
</evidence>
<dbReference type="GO" id="GO:0007165">
    <property type="term" value="P:signal transduction"/>
    <property type="evidence" value="ECO:0007669"/>
    <property type="project" value="InterPro"/>
</dbReference>
<dbReference type="Gene3D" id="2.40.50.180">
    <property type="entry name" value="CheA-289, Domain 4"/>
    <property type="match status" value="1"/>
</dbReference>
<dbReference type="InterPro" id="IPR002545">
    <property type="entry name" value="CheW-lke_dom"/>
</dbReference>
<comment type="caution">
    <text evidence="5">The sequence shown here is derived from an EMBL/GenBank/DDBJ whole genome shotgun (WGS) entry which is preliminary data.</text>
</comment>
<dbReference type="Gene3D" id="2.30.30.40">
    <property type="entry name" value="SH3 Domains"/>
    <property type="match status" value="1"/>
</dbReference>
<evidence type="ECO:0000256" key="1">
    <source>
        <dbReference type="ARBA" id="ARBA00004496"/>
    </source>
</evidence>
<evidence type="ECO:0000256" key="3">
    <source>
        <dbReference type="ARBA" id="ARBA00022490"/>
    </source>
</evidence>
<dbReference type="InterPro" id="IPR036061">
    <property type="entry name" value="CheW-like_dom_sf"/>
</dbReference>
<proteinExistence type="predicted"/>
<accession>A0A7X2IMA1</accession>
<protein>
    <recommendedName>
        <fullName evidence="2">Chemotaxis protein CheW</fullName>
    </recommendedName>
</protein>
<dbReference type="PROSITE" id="PS50851">
    <property type="entry name" value="CHEW"/>
    <property type="match status" value="1"/>
</dbReference>
<evidence type="ECO:0000256" key="2">
    <source>
        <dbReference type="ARBA" id="ARBA00021483"/>
    </source>
</evidence>
<sequence>MTVQETITDCWNRIGVRGDHSCELLQQHIHCRNCGVYAHAAQLNLQRAVGDDYQRSWAEHFSQPAGGDVLHDSSGMVFRIGDEWLALPTSMFVLVAPQALPHRLPHRNARGLAGVVNVGGKLYPCIALADLLGIAAVQTTPRTGRHTFARLLLVQWEQQSYALPVSDLHGIVRYASATVQAPAATINKGLQRFLTGVISHDGMMIGCLDAGLLGHQFARSLR</sequence>
<dbReference type="SUPFAM" id="SSF50341">
    <property type="entry name" value="CheW-like"/>
    <property type="match status" value="1"/>
</dbReference>
<dbReference type="GO" id="GO:0005829">
    <property type="term" value="C:cytosol"/>
    <property type="evidence" value="ECO:0007669"/>
    <property type="project" value="TreeGrafter"/>
</dbReference>
<comment type="subcellular location">
    <subcellularLocation>
        <location evidence="1">Cytoplasm</location>
    </subcellularLocation>
</comment>
<reference evidence="5 6" key="1">
    <citation type="submission" date="2019-11" db="EMBL/GenBank/DDBJ databases">
        <title>Novel species isolated from a subtropical stream in China.</title>
        <authorList>
            <person name="Lu H."/>
        </authorList>
    </citation>
    <scope>NUCLEOTIDE SEQUENCE [LARGE SCALE GENOMIC DNA]</scope>
    <source>
        <strain evidence="5 6">FT92W</strain>
    </source>
</reference>
<keyword evidence="3" id="KW-0963">Cytoplasm</keyword>
<name>A0A7X2IMA1_9BURK</name>
<dbReference type="PANTHER" id="PTHR22617:SF45">
    <property type="entry name" value="CHEMOTAXIS PROTEIN CHEW"/>
    <property type="match status" value="1"/>
</dbReference>
<organism evidence="5 6">
    <name type="scientific">Pseudoduganella rivuli</name>
    <dbReference type="NCBI Taxonomy" id="2666085"/>
    <lineage>
        <taxon>Bacteria</taxon>
        <taxon>Pseudomonadati</taxon>
        <taxon>Pseudomonadota</taxon>
        <taxon>Betaproteobacteria</taxon>
        <taxon>Burkholderiales</taxon>
        <taxon>Oxalobacteraceae</taxon>
        <taxon>Telluria group</taxon>
        <taxon>Pseudoduganella</taxon>
    </lineage>
</organism>
<dbReference type="SMART" id="SM00260">
    <property type="entry name" value="CheW"/>
    <property type="match status" value="1"/>
</dbReference>
<dbReference type="PANTHER" id="PTHR22617">
    <property type="entry name" value="CHEMOTAXIS SENSOR HISTIDINE KINASE-RELATED"/>
    <property type="match status" value="1"/>
</dbReference>
<evidence type="ECO:0000313" key="6">
    <source>
        <dbReference type="Proteomes" id="UP000446768"/>
    </source>
</evidence>
<gene>
    <name evidence="5" type="ORF">GJ700_12135</name>
</gene>
<dbReference type="RefSeq" id="WP_154374016.1">
    <property type="nucleotide sequence ID" value="NZ_WKJJ01000006.1"/>
</dbReference>
<dbReference type="InterPro" id="IPR039315">
    <property type="entry name" value="CheW"/>
</dbReference>
<dbReference type="GO" id="GO:0006935">
    <property type="term" value="P:chemotaxis"/>
    <property type="evidence" value="ECO:0007669"/>
    <property type="project" value="InterPro"/>
</dbReference>
<dbReference type="Pfam" id="PF01584">
    <property type="entry name" value="CheW"/>
    <property type="match status" value="1"/>
</dbReference>
<keyword evidence="6" id="KW-1185">Reference proteome</keyword>
<dbReference type="EMBL" id="WKJJ01000006">
    <property type="protein sequence ID" value="MRV72460.1"/>
    <property type="molecule type" value="Genomic_DNA"/>
</dbReference>
<dbReference type="AlphaFoldDB" id="A0A7X2IMA1"/>
<evidence type="ECO:0000313" key="5">
    <source>
        <dbReference type="EMBL" id="MRV72460.1"/>
    </source>
</evidence>
<dbReference type="Proteomes" id="UP000446768">
    <property type="component" value="Unassembled WGS sequence"/>
</dbReference>